<evidence type="ECO:0000256" key="4">
    <source>
        <dbReference type="ARBA" id="ARBA00022553"/>
    </source>
</evidence>
<dbReference type="PANTHER" id="PTHR43065">
    <property type="entry name" value="SENSOR HISTIDINE KINASE"/>
    <property type="match status" value="1"/>
</dbReference>
<keyword evidence="5" id="KW-0808">Transferase</keyword>
<dbReference type="InterPro" id="IPR005467">
    <property type="entry name" value="His_kinase_dom"/>
</dbReference>
<dbReference type="PROSITE" id="PS50885">
    <property type="entry name" value="HAMP"/>
    <property type="match status" value="1"/>
</dbReference>
<reference evidence="11 12" key="1">
    <citation type="submission" date="2020-08" db="EMBL/GenBank/DDBJ databases">
        <title>Genome sequence of Rhizobiales bacterium strain IZ6.</title>
        <authorList>
            <person name="Nakai R."/>
            <person name="Naganuma T."/>
        </authorList>
    </citation>
    <scope>NUCLEOTIDE SEQUENCE [LARGE SCALE GENOMIC DNA]</scope>
    <source>
        <strain evidence="11 12">IZ6</strain>
    </source>
</reference>
<feature type="transmembrane region" description="Helical" evidence="8">
    <location>
        <begin position="450"/>
        <end position="474"/>
    </location>
</feature>
<feature type="compositionally biased region" description="Low complexity" evidence="7">
    <location>
        <begin position="18"/>
        <end position="29"/>
    </location>
</feature>
<keyword evidence="8" id="KW-0812">Transmembrane</keyword>
<evidence type="ECO:0000256" key="8">
    <source>
        <dbReference type="SAM" id="Phobius"/>
    </source>
</evidence>
<dbReference type="SMART" id="SM00387">
    <property type="entry name" value="HATPase_c"/>
    <property type="match status" value="1"/>
</dbReference>
<dbReference type="GO" id="GO:0000155">
    <property type="term" value="F:phosphorelay sensor kinase activity"/>
    <property type="evidence" value="ECO:0007669"/>
    <property type="project" value="InterPro"/>
</dbReference>
<dbReference type="GO" id="GO:0016020">
    <property type="term" value="C:membrane"/>
    <property type="evidence" value="ECO:0007669"/>
    <property type="project" value="UniProtKB-SubCell"/>
</dbReference>
<evidence type="ECO:0000259" key="10">
    <source>
        <dbReference type="PROSITE" id="PS50885"/>
    </source>
</evidence>
<feature type="transmembrane region" description="Helical" evidence="8">
    <location>
        <begin position="52"/>
        <end position="74"/>
    </location>
</feature>
<keyword evidence="6" id="KW-0418">Kinase</keyword>
<dbReference type="PROSITE" id="PS50109">
    <property type="entry name" value="HIS_KIN"/>
    <property type="match status" value="1"/>
</dbReference>
<dbReference type="KEGG" id="tso:IZ6_27040"/>
<feature type="domain" description="HAMP" evidence="10">
    <location>
        <begin position="475"/>
        <end position="528"/>
    </location>
</feature>
<dbReference type="SUPFAM" id="SSF55874">
    <property type="entry name" value="ATPase domain of HSP90 chaperone/DNA topoisomerase II/histidine kinase"/>
    <property type="match status" value="1"/>
</dbReference>
<proteinExistence type="predicted"/>
<dbReference type="CDD" id="cd00075">
    <property type="entry name" value="HATPase"/>
    <property type="match status" value="1"/>
</dbReference>
<dbReference type="Pfam" id="PF02518">
    <property type="entry name" value="HATPase_c"/>
    <property type="match status" value="1"/>
</dbReference>
<evidence type="ECO:0000256" key="3">
    <source>
        <dbReference type="ARBA" id="ARBA00012438"/>
    </source>
</evidence>
<dbReference type="InterPro" id="IPR003661">
    <property type="entry name" value="HisK_dim/P_dom"/>
</dbReference>
<feature type="domain" description="Histidine kinase" evidence="9">
    <location>
        <begin position="566"/>
        <end position="798"/>
    </location>
</feature>
<dbReference type="InterPro" id="IPR003660">
    <property type="entry name" value="HAMP_dom"/>
</dbReference>
<evidence type="ECO:0000313" key="12">
    <source>
        <dbReference type="Proteomes" id="UP000515317"/>
    </source>
</evidence>
<evidence type="ECO:0000259" key="9">
    <source>
        <dbReference type="PROSITE" id="PS50109"/>
    </source>
</evidence>
<dbReference type="InterPro" id="IPR004358">
    <property type="entry name" value="Sig_transdc_His_kin-like_C"/>
</dbReference>
<dbReference type="InterPro" id="IPR003594">
    <property type="entry name" value="HATPase_dom"/>
</dbReference>
<dbReference type="InterPro" id="IPR036890">
    <property type="entry name" value="HATPase_C_sf"/>
</dbReference>
<evidence type="ECO:0000256" key="5">
    <source>
        <dbReference type="ARBA" id="ARBA00022679"/>
    </source>
</evidence>
<gene>
    <name evidence="11" type="ORF">IZ6_27040</name>
</gene>
<evidence type="ECO:0000313" key="11">
    <source>
        <dbReference type="EMBL" id="BCJ91969.1"/>
    </source>
</evidence>
<sequence length="810" mass="88356">MLANSFLDDLAAETAAEGVSRTGSSTGGVATPDGPGKAPRRGVGGMRIGPKILLVGAIPIAIAAVIAVAAWMLLGQADRARQGAVLAGAFYRNLSLAVAARDDYVKARPDERIKHLSEFASFAQQAQNDMNALISFAGDRAQQSKIDESRDALSLFMRRMAEYVQATDRNDLAAASMAERAASLIALTDQARARQHASNQDIMASLTDRDRKVRFAREIVDKAQELITGIDAVELHFARAPQDQKTGDYQLTRLMQIANELSKLLKEAGRTNSAEELPALVASYDAAIRASGGKPTEASKKLTDWSDRLLKVHSSERRKLHDEVAELLTYSVQANEIDQATQNIAIETLKLGQSTTKALTDRDQDETNRILQQSNNLSRRVASLPISPLIQSEMVDAIDQWRNALSGTEDALSTQNQMISDMDRSATSLLDRARDLNDDFTRFANSISDWVRSILIAGAAIGVLAGAILAIVVARSITQPLGSLKTRMMELANDPFAGPVAEGDRRDELGEMARAANFFVTEIGRREHALRRAKERADTALADLRQTQDDLIQYEKLASLGQLVAGVAHEINTPVGIALTTATSMSSEAKEFGDAAASGRLLRSEFERFVARIKEGTQLLQTNLNRAAELVYSFKQVAVDQTSGERRTFPLDSWLNELLTSLGPVLRKTGHEVKIECREGLTMDTYPGALAQVVTNLVMNAVSHAYDEDQAGHMVLRVEEQRSGWLRMTFKDDGRGIPPENHERIFEPFFTTGRAHGSTGLGLHIVYNLVTNSLQGRIDLESDVGKGTTFIIDLPKSVADAAPQKHFATA</sequence>
<dbReference type="PANTHER" id="PTHR43065:SF42">
    <property type="entry name" value="TWO-COMPONENT SENSOR PPRA"/>
    <property type="match status" value="1"/>
</dbReference>
<dbReference type="CDD" id="cd00082">
    <property type="entry name" value="HisKA"/>
    <property type="match status" value="1"/>
</dbReference>
<feature type="region of interest" description="Disordered" evidence="7">
    <location>
        <begin position="17"/>
        <end position="42"/>
    </location>
</feature>
<dbReference type="EC" id="2.7.13.3" evidence="3"/>
<comment type="catalytic activity">
    <reaction evidence="1">
        <text>ATP + protein L-histidine = ADP + protein N-phospho-L-histidine.</text>
        <dbReference type="EC" id="2.7.13.3"/>
    </reaction>
</comment>
<dbReference type="PRINTS" id="PR00344">
    <property type="entry name" value="BCTRLSENSOR"/>
</dbReference>
<organism evidence="11 12">
    <name type="scientific">Terrihabitans soli</name>
    <dbReference type="NCBI Taxonomy" id="708113"/>
    <lineage>
        <taxon>Bacteria</taxon>
        <taxon>Pseudomonadati</taxon>
        <taxon>Pseudomonadota</taxon>
        <taxon>Alphaproteobacteria</taxon>
        <taxon>Hyphomicrobiales</taxon>
        <taxon>Terrihabitans</taxon>
    </lineage>
</organism>
<accession>A0A6S6QSB2</accession>
<comment type="subcellular location">
    <subcellularLocation>
        <location evidence="2">Membrane</location>
    </subcellularLocation>
</comment>
<dbReference type="Gene3D" id="1.10.287.130">
    <property type="match status" value="1"/>
</dbReference>
<dbReference type="AlphaFoldDB" id="A0A6S6QSB2"/>
<evidence type="ECO:0000256" key="2">
    <source>
        <dbReference type="ARBA" id="ARBA00004370"/>
    </source>
</evidence>
<dbReference type="EMBL" id="AP023361">
    <property type="protein sequence ID" value="BCJ91969.1"/>
    <property type="molecule type" value="Genomic_DNA"/>
</dbReference>
<keyword evidence="8" id="KW-1133">Transmembrane helix</keyword>
<name>A0A6S6QSB2_9HYPH</name>
<keyword evidence="8" id="KW-0472">Membrane</keyword>
<evidence type="ECO:0000256" key="7">
    <source>
        <dbReference type="SAM" id="MobiDB-lite"/>
    </source>
</evidence>
<dbReference type="SUPFAM" id="SSF158472">
    <property type="entry name" value="HAMP domain-like"/>
    <property type="match status" value="1"/>
</dbReference>
<dbReference type="Gene3D" id="3.30.565.10">
    <property type="entry name" value="Histidine kinase-like ATPase, C-terminal domain"/>
    <property type="match status" value="1"/>
</dbReference>
<keyword evidence="12" id="KW-1185">Reference proteome</keyword>
<dbReference type="Gene3D" id="6.10.340.10">
    <property type="match status" value="1"/>
</dbReference>
<dbReference type="SMART" id="SM00304">
    <property type="entry name" value="HAMP"/>
    <property type="match status" value="1"/>
</dbReference>
<dbReference type="Pfam" id="PF00672">
    <property type="entry name" value="HAMP"/>
    <property type="match status" value="1"/>
</dbReference>
<dbReference type="Proteomes" id="UP000515317">
    <property type="component" value="Chromosome"/>
</dbReference>
<keyword evidence="4" id="KW-0597">Phosphoprotein</keyword>
<evidence type="ECO:0000256" key="6">
    <source>
        <dbReference type="ARBA" id="ARBA00022777"/>
    </source>
</evidence>
<protein>
    <recommendedName>
        <fullName evidence="3">histidine kinase</fullName>
        <ecNumber evidence="3">2.7.13.3</ecNumber>
    </recommendedName>
</protein>
<evidence type="ECO:0000256" key="1">
    <source>
        <dbReference type="ARBA" id="ARBA00000085"/>
    </source>
</evidence>